<reference evidence="2" key="1">
    <citation type="submission" date="2018-10" db="EMBL/GenBank/DDBJ databases">
        <title>Schaedlerella arabinophila gen. nov. sp. nov., isolated from the mouse intestinal tract and comparative analysis with the genome of the closely related altered Schaedler flora strain ASF502.</title>
        <authorList>
            <person name="Miyake S."/>
            <person name="Soh M."/>
            <person name="Seedorf H."/>
        </authorList>
    </citation>
    <scope>NUCLEOTIDE SEQUENCE [LARGE SCALE GENOMIC DNA]</scope>
    <source>
        <strain evidence="2">DSM 106076</strain>
    </source>
</reference>
<dbReference type="Pfam" id="PF00535">
    <property type="entry name" value="Glycos_transf_2"/>
    <property type="match status" value="1"/>
</dbReference>
<feature type="domain" description="Glycosyltransferase 2-like" evidence="1">
    <location>
        <begin position="29"/>
        <end position="136"/>
    </location>
</feature>
<comment type="caution">
    <text evidence="2">The sequence shown here is derived from an EMBL/GenBank/DDBJ whole genome shotgun (WGS) entry which is preliminary data.</text>
</comment>
<organism evidence="2 3">
    <name type="scientific">Schaedlerella arabinosiphila</name>
    <dbReference type="NCBI Taxonomy" id="2044587"/>
    <lineage>
        <taxon>Bacteria</taxon>
        <taxon>Bacillati</taxon>
        <taxon>Bacillota</taxon>
        <taxon>Clostridia</taxon>
        <taxon>Lachnospirales</taxon>
        <taxon>Lachnospiraceae</taxon>
        <taxon>Schaedlerella</taxon>
    </lineage>
</organism>
<dbReference type="SUPFAM" id="SSF53448">
    <property type="entry name" value="Nucleotide-diphospho-sugar transferases"/>
    <property type="match status" value="1"/>
</dbReference>
<keyword evidence="3" id="KW-1185">Reference proteome</keyword>
<dbReference type="GO" id="GO:0016740">
    <property type="term" value="F:transferase activity"/>
    <property type="evidence" value="ECO:0007669"/>
    <property type="project" value="UniProtKB-KW"/>
</dbReference>
<proteinExistence type="predicted"/>
<dbReference type="PANTHER" id="PTHR43630">
    <property type="entry name" value="POLY-BETA-1,6-N-ACETYL-D-GLUCOSAMINE SYNTHASE"/>
    <property type="match status" value="1"/>
</dbReference>
<evidence type="ECO:0000313" key="2">
    <source>
        <dbReference type="EMBL" id="RRK33702.1"/>
    </source>
</evidence>
<dbReference type="EMBL" id="RHJS01000002">
    <property type="protein sequence ID" value="RRK33702.1"/>
    <property type="molecule type" value="Genomic_DNA"/>
</dbReference>
<dbReference type="Proteomes" id="UP000274920">
    <property type="component" value="Unassembled WGS sequence"/>
</dbReference>
<dbReference type="PANTHER" id="PTHR43630:SF2">
    <property type="entry name" value="GLYCOSYLTRANSFERASE"/>
    <property type="match status" value="1"/>
</dbReference>
<protein>
    <submittedName>
        <fullName evidence="2">Glycosyltransferase</fullName>
    </submittedName>
</protein>
<dbReference type="Gene3D" id="3.90.550.10">
    <property type="entry name" value="Spore Coat Polysaccharide Biosynthesis Protein SpsA, Chain A"/>
    <property type="match status" value="1"/>
</dbReference>
<evidence type="ECO:0000313" key="3">
    <source>
        <dbReference type="Proteomes" id="UP000274920"/>
    </source>
</evidence>
<dbReference type="InterPro" id="IPR001173">
    <property type="entry name" value="Glyco_trans_2-like"/>
</dbReference>
<name>A0A426DLR1_9FIRM</name>
<accession>A0A426DLR1</accession>
<dbReference type="AlphaFoldDB" id="A0A426DLR1"/>
<evidence type="ECO:0000259" key="1">
    <source>
        <dbReference type="Pfam" id="PF00535"/>
    </source>
</evidence>
<keyword evidence="2" id="KW-0808">Transferase</keyword>
<dbReference type="InterPro" id="IPR029044">
    <property type="entry name" value="Nucleotide-diphossugar_trans"/>
</dbReference>
<gene>
    <name evidence="2" type="ORF">EBB54_21825</name>
</gene>
<sequence>MPIRGVCMKGYYIMKIQLSISLLASDQPSALERCLDSLTPLLIQVPSELIIVHTGTDHRIHELVCRYTDSVIPFTWSNDFSAARNVGIKAAKGEWFLYIDDDEWFEDTSEICKFFQSGEYQRYGMACYRQRNYHNWSGTYFTDIQVMRMIRMVPGIHFQNPIHEEPTPLSQPCKYFNAFVHHYGYVRTTDHSKTSRNLMLLKRDMELRPDYIKNYIQLVQEYASEEDWRKAAKYCRQGLTLCKSKGDLSDSRLGWLQTELVELTYMSGSYHQAELEALAILNGDLPHELPAADIYAVLVLSAAKSWNSEKTLQYGLKFEELLKHIENTPQIWTEQNYGSLSVDKIRDPKRLCRLRMACLEAALDIGNQKQAAFFFSRLPWDNAGMIEQLYPDFDRLDSRFHILFSELLKKSPSNSLYQVFCNAIHMKEDQKERTQLFIKCIAESESDFLRKKAVKEILSSGINILDIVCRLDLETWRQYMAETIKNLSDSEAQKAWEASNTLNEENLFYKLILKKELLGRSLLRGYYTGKKFIDTLSEYAETILSYYKIQYRDEIFHQDNLKIFPCSCRFAFLISEALQKLESMEYEKAICLLHSALLLDSEMTGVINELVCEIAEMVNTPIYSPDSEFQILAKQMKETLQKMLDNGQYTEAFSIASQLAPLIPDDLELLRLRQKILRDGTK</sequence>